<evidence type="ECO:0000313" key="2">
    <source>
        <dbReference type="EMBL" id="UQF78617.1"/>
    </source>
</evidence>
<dbReference type="Proteomes" id="UP000831562">
    <property type="component" value="Chromosome"/>
</dbReference>
<evidence type="ECO:0000313" key="3">
    <source>
        <dbReference type="Proteomes" id="UP000831562"/>
    </source>
</evidence>
<proteinExistence type="predicted"/>
<dbReference type="Gene3D" id="3.40.50.1110">
    <property type="entry name" value="SGNH hydrolase"/>
    <property type="match status" value="1"/>
</dbReference>
<dbReference type="InterPro" id="IPR036514">
    <property type="entry name" value="SGNH_hydro_sf"/>
</dbReference>
<gene>
    <name evidence="2" type="ORF">M3I19_02745</name>
</gene>
<reference evidence="2" key="1">
    <citation type="submission" date="2022-05" db="EMBL/GenBank/DDBJ databases">
        <title>Using nanopore sequencing to obtain complete genomes from saliva samples.</title>
        <authorList>
            <person name="Baker J.L."/>
        </authorList>
    </citation>
    <scope>NUCLEOTIDE SEQUENCE</scope>
    <source>
        <strain evidence="2">JCVI-JB-Lp32</strain>
    </source>
</reference>
<dbReference type="AlphaFoldDB" id="A0A9E7AK47"/>
<evidence type="ECO:0000259" key="1">
    <source>
        <dbReference type="Pfam" id="PF14606"/>
    </source>
</evidence>
<name>A0A9E7AK47_9ACTN</name>
<protein>
    <recommendedName>
        <fullName evidence="1">SGNH hydrolase-type esterase domain-containing protein</fullName>
    </recommendedName>
</protein>
<feature type="domain" description="SGNH hydrolase-type esterase" evidence="1">
    <location>
        <begin position="4"/>
        <end position="47"/>
    </location>
</feature>
<dbReference type="SUPFAM" id="SSF52266">
    <property type="entry name" value="SGNH hydrolase"/>
    <property type="match status" value="1"/>
</dbReference>
<organism evidence="2 3">
    <name type="scientific">Lancefieldella parvula</name>
    <dbReference type="NCBI Taxonomy" id="1382"/>
    <lineage>
        <taxon>Bacteria</taxon>
        <taxon>Bacillati</taxon>
        <taxon>Actinomycetota</taxon>
        <taxon>Coriobacteriia</taxon>
        <taxon>Coriobacteriales</taxon>
        <taxon>Atopobiaceae</taxon>
        <taxon>Lancefieldella</taxon>
    </lineage>
</organism>
<dbReference type="EMBL" id="CP097092">
    <property type="protein sequence ID" value="UQF78617.1"/>
    <property type="molecule type" value="Genomic_DNA"/>
</dbReference>
<dbReference type="Pfam" id="PF14606">
    <property type="entry name" value="Lipase_GDSL_3"/>
    <property type="match status" value="1"/>
</dbReference>
<sequence length="81" mass="9118">MKPKKKLVVFGDSIAQGFVIERPDQTWPRCLAKRMKLEVVNQGIGGQVYQPGSYTFIEDASLVVVALGSKLSIRKMHQSRR</sequence>
<accession>A0A9E7AK47</accession>
<dbReference type="InterPro" id="IPR013830">
    <property type="entry name" value="SGNH_hydro"/>
</dbReference>